<evidence type="ECO:0000256" key="8">
    <source>
        <dbReference type="ARBA" id="ARBA00023065"/>
    </source>
</evidence>
<sequence length="129" mass="14849">MQIWDYVVFSITLLASTAVGFYYAFRGDRQRTNREFLMADRNMSVFPVSMSLLASFLSAITMLGTASELYFYGTMYWMVALSYVVAIAVTSVVFIPIFYDMKLTSAYENLHCEMLIHLNLYRSSLVHDL</sequence>
<evidence type="ECO:0000256" key="10">
    <source>
        <dbReference type="ARBA" id="ARBA00023201"/>
    </source>
</evidence>
<evidence type="ECO:0000256" key="9">
    <source>
        <dbReference type="ARBA" id="ARBA00023136"/>
    </source>
</evidence>
<evidence type="ECO:0000256" key="11">
    <source>
        <dbReference type="RuleBase" id="RU362091"/>
    </source>
</evidence>
<keyword evidence="4" id="KW-1003">Cell membrane</keyword>
<dbReference type="InterPro" id="IPR038377">
    <property type="entry name" value="Na/Glc_symporter_sf"/>
</dbReference>
<feature type="transmembrane region" description="Helical" evidence="12">
    <location>
        <begin position="6"/>
        <end position="25"/>
    </location>
</feature>
<evidence type="ECO:0000256" key="2">
    <source>
        <dbReference type="ARBA" id="ARBA00006434"/>
    </source>
</evidence>
<dbReference type="InterPro" id="IPR051163">
    <property type="entry name" value="Sodium:Solute_Symporter_SSF"/>
</dbReference>
<dbReference type="InterPro" id="IPR001734">
    <property type="entry name" value="Na/solute_symporter"/>
</dbReference>
<comment type="subcellular location">
    <subcellularLocation>
        <location evidence="1">Cell membrane</location>
        <topology evidence="1">Multi-pass membrane protein</topology>
    </subcellularLocation>
</comment>
<dbReference type="AlphaFoldDB" id="A0A915J7H4"/>
<keyword evidence="13" id="KW-1185">Reference proteome</keyword>
<dbReference type="Pfam" id="PF00474">
    <property type="entry name" value="SSF"/>
    <property type="match status" value="1"/>
</dbReference>
<dbReference type="PANTHER" id="PTHR42985">
    <property type="entry name" value="SODIUM-COUPLED MONOCARBOXYLATE TRANSPORTER"/>
    <property type="match status" value="1"/>
</dbReference>
<evidence type="ECO:0000256" key="12">
    <source>
        <dbReference type="SAM" id="Phobius"/>
    </source>
</evidence>
<name>A0A915J7H4_ROMCU</name>
<proteinExistence type="inferred from homology"/>
<keyword evidence="5 12" id="KW-0812">Transmembrane</keyword>
<dbReference type="GO" id="GO:0006814">
    <property type="term" value="P:sodium ion transport"/>
    <property type="evidence" value="ECO:0007669"/>
    <property type="project" value="UniProtKB-KW"/>
</dbReference>
<comment type="similarity">
    <text evidence="2 11">Belongs to the sodium:solute symporter (SSF) (TC 2.A.21) family.</text>
</comment>
<feature type="transmembrane region" description="Helical" evidence="12">
    <location>
        <begin position="45"/>
        <end position="63"/>
    </location>
</feature>
<keyword evidence="6 12" id="KW-1133">Transmembrane helix</keyword>
<feature type="transmembrane region" description="Helical" evidence="12">
    <location>
        <begin position="75"/>
        <end position="99"/>
    </location>
</feature>
<keyword evidence="3" id="KW-0813">Transport</keyword>
<dbReference type="WBParaSite" id="nRc.2.0.1.t22412-RA">
    <property type="protein sequence ID" value="nRc.2.0.1.t22412-RA"/>
    <property type="gene ID" value="nRc.2.0.1.g22412"/>
</dbReference>
<dbReference type="PANTHER" id="PTHR42985:SF40">
    <property type="entry name" value="LD47995P-RELATED"/>
    <property type="match status" value="1"/>
</dbReference>
<evidence type="ECO:0000256" key="3">
    <source>
        <dbReference type="ARBA" id="ARBA00022448"/>
    </source>
</evidence>
<keyword evidence="8" id="KW-0406">Ion transport</keyword>
<accession>A0A915J7H4</accession>
<keyword evidence="7" id="KW-0915">Sodium</keyword>
<organism evidence="13 14">
    <name type="scientific">Romanomermis culicivorax</name>
    <name type="common">Nematode worm</name>
    <dbReference type="NCBI Taxonomy" id="13658"/>
    <lineage>
        <taxon>Eukaryota</taxon>
        <taxon>Metazoa</taxon>
        <taxon>Ecdysozoa</taxon>
        <taxon>Nematoda</taxon>
        <taxon>Enoplea</taxon>
        <taxon>Dorylaimia</taxon>
        <taxon>Mermithida</taxon>
        <taxon>Mermithoidea</taxon>
        <taxon>Mermithidae</taxon>
        <taxon>Romanomermis</taxon>
    </lineage>
</organism>
<dbReference type="OMA" id="GMINIWH"/>
<evidence type="ECO:0000256" key="5">
    <source>
        <dbReference type="ARBA" id="ARBA00022692"/>
    </source>
</evidence>
<dbReference type="GO" id="GO:0015293">
    <property type="term" value="F:symporter activity"/>
    <property type="evidence" value="ECO:0007669"/>
    <property type="project" value="TreeGrafter"/>
</dbReference>
<dbReference type="Proteomes" id="UP000887565">
    <property type="component" value="Unplaced"/>
</dbReference>
<reference evidence="14" key="1">
    <citation type="submission" date="2022-11" db="UniProtKB">
        <authorList>
            <consortium name="WormBaseParasite"/>
        </authorList>
    </citation>
    <scope>IDENTIFICATION</scope>
</reference>
<dbReference type="GO" id="GO:0005886">
    <property type="term" value="C:plasma membrane"/>
    <property type="evidence" value="ECO:0007669"/>
    <property type="project" value="UniProtKB-SubCell"/>
</dbReference>
<keyword evidence="10" id="KW-0739">Sodium transport</keyword>
<evidence type="ECO:0000256" key="6">
    <source>
        <dbReference type="ARBA" id="ARBA00022989"/>
    </source>
</evidence>
<dbReference type="Gene3D" id="1.20.1730.10">
    <property type="entry name" value="Sodium/glucose cotransporter"/>
    <property type="match status" value="1"/>
</dbReference>
<evidence type="ECO:0000256" key="1">
    <source>
        <dbReference type="ARBA" id="ARBA00004651"/>
    </source>
</evidence>
<dbReference type="PROSITE" id="PS50283">
    <property type="entry name" value="NA_SOLUT_SYMP_3"/>
    <property type="match status" value="1"/>
</dbReference>
<evidence type="ECO:0000313" key="14">
    <source>
        <dbReference type="WBParaSite" id="nRc.2.0.1.t22412-RA"/>
    </source>
</evidence>
<keyword evidence="9 12" id="KW-0472">Membrane</keyword>
<evidence type="ECO:0000256" key="4">
    <source>
        <dbReference type="ARBA" id="ARBA00022475"/>
    </source>
</evidence>
<protein>
    <submittedName>
        <fullName evidence="14">Sodium-dependent multivitamin transporter</fullName>
    </submittedName>
</protein>
<evidence type="ECO:0000256" key="7">
    <source>
        <dbReference type="ARBA" id="ARBA00023053"/>
    </source>
</evidence>
<evidence type="ECO:0000313" key="13">
    <source>
        <dbReference type="Proteomes" id="UP000887565"/>
    </source>
</evidence>